<reference evidence="2 3" key="1">
    <citation type="submission" date="2021-12" db="EMBL/GenBank/DDBJ databases">
        <title>Genome sequencing of bacteria with rrn-lacking chromosome and rrn-plasmid.</title>
        <authorList>
            <person name="Anda M."/>
            <person name="Iwasaki W."/>
        </authorList>
    </citation>
    <scope>NUCLEOTIDE SEQUENCE [LARGE SCALE GENOMIC DNA]</scope>
    <source>
        <strain evidence="2 3">DSM 100852</strain>
    </source>
</reference>
<keyword evidence="1" id="KW-0732">Signal</keyword>
<gene>
    <name evidence="2" type="ORF">FUAX_10830</name>
</gene>
<protein>
    <recommendedName>
        <fullName evidence="4">Carboxypeptidase regulatory-like domain-containing protein</fullName>
    </recommendedName>
</protein>
<evidence type="ECO:0000256" key="1">
    <source>
        <dbReference type="SAM" id="SignalP"/>
    </source>
</evidence>
<feature type="chain" id="PRO_5043695211" description="Carboxypeptidase regulatory-like domain-containing protein" evidence="1">
    <location>
        <begin position="19"/>
        <end position="138"/>
    </location>
</feature>
<evidence type="ECO:0008006" key="4">
    <source>
        <dbReference type="Google" id="ProtNLM"/>
    </source>
</evidence>
<keyword evidence="3" id="KW-1185">Reference proteome</keyword>
<organism evidence="2 3">
    <name type="scientific">Fulvitalea axinellae</name>
    <dbReference type="NCBI Taxonomy" id="1182444"/>
    <lineage>
        <taxon>Bacteria</taxon>
        <taxon>Pseudomonadati</taxon>
        <taxon>Bacteroidota</taxon>
        <taxon>Cytophagia</taxon>
        <taxon>Cytophagales</taxon>
        <taxon>Persicobacteraceae</taxon>
        <taxon>Fulvitalea</taxon>
    </lineage>
</organism>
<dbReference type="KEGG" id="fax:FUAX_10830"/>
<dbReference type="Proteomes" id="UP001348817">
    <property type="component" value="Chromosome"/>
</dbReference>
<proteinExistence type="predicted"/>
<evidence type="ECO:0000313" key="2">
    <source>
        <dbReference type="EMBL" id="BDD08651.1"/>
    </source>
</evidence>
<sequence length="138" mass="15107">MKSKHLIFLAFLMVASCAKVIHDHGKQGVVGQVHDFSESKFGTQAKVCVYNLTDVNELGVGDFFETIPAELIKVAKVGENGNFKINLAPGRYSLFLKTPDGYMKGAVSSEGHVNEVRVKNNSFDSLTLSMPTRQGINM</sequence>
<dbReference type="AlphaFoldDB" id="A0AAU9D717"/>
<feature type="signal peptide" evidence="1">
    <location>
        <begin position="1"/>
        <end position="18"/>
    </location>
</feature>
<dbReference type="PROSITE" id="PS51257">
    <property type="entry name" value="PROKAR_LIPOPROTEIN"/>
    <property type="match status" value="1"/>
</dbReference>
<evidence type="ECO:0000313" key="3">
    <source>
        <dbReference type="Proteomes" id="UP001348817"/>
    </source>
</evidence>
<dbReference type="EMBL" id="AP025314">
    <property type="protein sequence ID" value="BDD08651.1"/>
    <property type="molecule type" value="Genomic_DNA"/>
</dbReference>
<name>A0AAU9D717_9BACT</name>
<accession>A0AAU9D717</accession>
<dbReference type="RefSeq" id="WP_338393897.1">
    <property type="nucleotide sequence ID" value="NZ_AP025314.1"/>
</dbReference>